<accession>V9IB45</accession>
<dbReference type="EMBL" id="JR037600">
    <property type="protein sequence ID" value="AEY57867.1"/>
    <property type="molecule type" value="mRNA"/>
</dbReference>
<dbReference type="Gene3D" id="3.40.50.720">
    <property type="entry name" value="NAD(P)-binding Rossmann-like Domain"/>
    <property type="match status" value="1"/>
</dbReference>
<name>V9IB45_APICE</name>
<gene>
    <name evidence="1" type="ORF">ACCB00440.1</name>
</gene>
<dbReference type="AlphaFoldDB" id="V9IB45"/>
<sequence length="47" mass="5444">MALKIRVQSPKVKYTEDCIEAQYEYQTTNVTEDDTKYTGKGTNILKK</sequence>
<reference evidence="1" key="1">
    <citation type="submission" date="2011-11" db="EMBL/GenBank/DDBJ databases">
        <title>Decoding the brain transcriptome of the Eastern honeybee (Apis cerana) based on pyrosequencing.</title>
        <authorList>
            <person name="Sun L."/>
            <person name="Zheng H."/>
            <person name="Wang Y."/>
            <person name="Xie X."/>
            <person name="Zhu Y."/>
            <person name="Gu W."/>
            <person name="Wang S."/>
        </authorList>
    </citation>
    <scope>NUCLEOTIDE SEQUENCE</scope>
    <source>
        <tissue evidence="1">Brain</tissue>
    </source>
</reference>
<evidence type="ECO:0000313" key="1">
    <source>
        <dbReference type="EMBL" id="AEY57867.1"/>
    </source>
</evidence>
<organism evidence="1">
    <name type="scientific">Apis cerana</name>
    <name type="common">Indian honeybee</name>
    <dbReference type="NCBI Taxonomy" id="7461"/>
    <lineage>
        <taxon>Eukaryota</taxon>
        <taxon>Metazoa</taxon>
        <taxon>Ecdysozoa</taxon>
        <taxon>Arthropoda</taxon>
        <taxon>Hexapoda</taxon>
        <taxon>Insecta</taxon>
        <taxon>Pterygota</taxon>
        <taxon>Neoptera</taxon>
        <taxon>Endopterygota</taxon>
        <taxon>Hymenoptera</taxon>
        <taxon>Apocrita</taxon>
        <taxon>Aculeata</taxon>
        <taxon>Apoidea</taxon>
        <taxon>Anthophila</taxon>
        <taxon>Apidae</taxon>
        <taxon>Apis</taxon>
    </lineage>
</organism>
<protein>
    <submittedName>
        <fullName evidence="1">Myo-inositol 1-phosphate synthase A1</fullName>
    </submittedName>
</protein>
<proteinExistence type="evidence at transcript level"/>